<dbReference type="Proteomes" id="UP000317023">
    <property type="component" value="Unassembled WGS sequence"/>
</dbReference>
<proteinExistence type="predicted"/>
<name>A0A546Y018_AGRTU</name>
<protein>
    <submittedName>
        <fullName evidence="1">Uncharacterized protein</fullName>
    </submittedName>
</protein>
<dbReference type="RefSeq" id="WP_142857266.1">
    <property type="nucleotide sequence ID" value="NZ_SGOE01000003.1"/>
</dbReference>
<dbReference type="AlphaFoldDB" id="A0A546Y018"/>
<evidence type="ECO:0000313" key="2">
    <source>
        <dbReference type="Proteomes" id="UP000317023"/>
    </source>
</evidence>
<organism evidence="1 2">
    <name type="scientific">Agrobacterium tumefaciens</name>
    <dbReference type="NCBI Taxonomy" id="358"/>
    <lineage>
        <taxon>Bacteria</taxon>
        <taxon>Pseudomonadati</taxon>
        <taxon>Pseudomonadota</taxon>
        <taxon>Alphaproteobacteria</taxon>
        <taxon>Hyphomicrobiales</taxon>
        <taxon>Rhizobiaceae</taxon>
        <taxon>Rhizobium/Agrobacterium group</taxon>
        <taxon>Agrobacterium</taxon>
        <taxon>Agrobacterium tumefaciens complex</taxon>
    </lineage>
</organism>
<sequence>MNKIKAAGDTKEDVLADKIKTLRAYRDRFRIDPPFDALQQEIEFHSLIDPIHQIQVGLGDPDKFYPGLFKGDPAKIDATDRAAEKRREITEILLYRLEYDDFDMARLRDLGEERRKGTGTLSEEENIGLRMLHQRGAEMLFEDGYTARERRIIQLVDPGFSFKANPKVSHETIAFNKSLNPVQHRNNHVNRMEIVAANPLDTKRPRSDVKKNIQGVMRGRKHWRVRHIFKACEVMDDLIVHLGKSIPNYSSDPTIDELSQRYRFPDLFASNSSRISSSFYAELAAAIASAEHRTSGTDDYVPNDDLAIKAMRHYGLFEKAKRAVTKFSPRSKDLIFKNFQRFYAGAI</sequence>
<gene>
    <name evidence="1" type="ORF">EXN61_14305</name>
</gene>
<evidence type="ECO:0000313" key="1">
    <source>
        <dbReference type="EMBL" id="TRB06345.1"/>
    </source>
</evidence>
<dbReference type="EMBL" id="SGOE01000003">
    <property type="protein sequence ID" value="TRB06345.1"/>
    <property type="molecule type" value="Genomic_DNA"/>
</dbReference>
<accession>A0A546Y018</accession>
<reference evidence="1 2" key="1">
    <citation type="journal article" date="2019" name="Appl. Microbiol. Biotechnol.">
        <title>Differential efficiency of wild type rhizogenic strains for rol gene transformation of plants.</title>
        <authorList>
            <person name="Desmet S."/>
            <person name="De Keyser E."/>
            <person name="Van Vaerenbergh J."/>
            <person name="Baeyen S."/>
            <person name="Van Huylenbroeck J."/>
            <person name="Geelen D."/>
            <person name="Dhooghe E."/>
        </authorList>
    </citation>
    <scope>NUCLEOTIDE SEQUENCE [LARGE SCALE GENOMIC DNA]</scope>
    <source>
        <strain evidence="1 2">MAFF210266</strain>
    </source>
</reference>
<comment type="caution">
    <text evidence="1">The sequence shown here is derived from an EMBL/GenBank/DDBJ whole genome shotgun (WGS) entry which is preliminary data.</text>
</comment>